<dbReference type="InterPro" id="IPR036188">
    <property type="entry name" value="FAD/NAD-bd_sf"/>
</dbReference>
<name>A0ABW9FS65_9NOCA</name>
<evidence type="ECO:0000256" key="2">
    <source>
        <dbReference type="ARBA" id="ARBA00022630"/>
    </source>
</evidence>
<keyword evidence="3" id="KW-0274">FAD</keyword>
<reference evidence="6 7" key="1">
    <citation type="submission" date="2023-11" db="EMBL/GenBank/DDBJ databases">
        <authorList>
            <person name="Val-Calvo J."/>
            <person name="Scortti M."/>
            <person name="Vazquez-Boland J."/>
        </authorList>
    </citation>
    <scope>NUCLEOTIDE SEQUENCE [LARGE SCALE GENOMIC DNA]</scope>
    <source>
        <strain evidence="6 7">DSM 46662</strain>
    </source>
</reference>
<dbReference type="RefSeq" id="WP_348604559.1">
    <property type="nucleotide sequence ID" value="NZ_CP157276.1"/>
</dbReference>
<dbReference type="Gene3D" id="3.50.50.60">
    <property type="entry name" value="FAD/NAD(P)-binding domain"/>
    <property type="match status" value="1"/>
</dbReference>
<dbReference type="PANTHER" id="PTHR43400">
    <property type="entry name" value="FUMARATE REDUCTASE"/>
    <property type="match status" value="1"/>
</dbReference>
<dbReference type="Pfam" id="PF00890">
    <property type="entry name" value="FAD_binding_2"/>
    <property type="match status" value="1"/>
</dbReference>
<gene>
    <name evidence="6" type="ORF">ABEU19_001602</name>
</gene>
<evidence type="ECO:0000256" key="4">
    <source>
        <dbReference type="ARBA" id="ARBA00023002"/>
    </source>
</evidence>
<comment type="cofactor">
    <cofactor evidence="1">
        <name>FAD</name>
        <dbReference type="ChEBI" id="CHEBI:57692"/>
    </cofactor>
</comment>
<sequence length="512" mass="54522">MVDWNEETDVIVIGSGGGLAGAYTAAREGLSVKVIEATDKFGGTTAYSGAGLYYPNNAVLKRAGDDDTPEDAREYFRAVVGDTAPLELQDAYLDNGPKLIDYLEADENGHFEFMAYPWPDYFHDAPKSRAGGRHIMPALLDPARLGSLRDVLRPQPGPDRLGMPLPEGEMFGGQSLIGRFLMALTDLGVDLQLNTSFEEFVVENGEVVGVIVDHAGTHEAIRARRGVIVAAGGFERNDEMRTRYGVPGVGRDTMGPEGNLGKPIQAGIGIGADVAMMGEAWWSPGLTHPAGNSAFSLCFTSGIFVNQDGVRFTNESAPYDRAGRDIIAQMDAGKVTLPFWMIYDNRTDGIPPIDSCTQPMVEPEQYYEAGLWKKADTVVELAQLIGVPADALVATVERFNKFAAGGVDEDFGRGNEPYDGYFNADGNPLVPLEQGPFYAAQFGISDLGTKGGLVTDTTARVLDTSGTVIPGLYASGNSMAPASGNAYPGGGNPVGASMLFSHLAAKDVVANR</sequence>
<evidence type="ECO:0000256" key="1">
    <source>
        <dbReference type="ARBA" id="ARBA00001974"/>
    </source>
</evidence>
<evidence type="ECO:0000313" key="7">
    <source>
        <dbReference type="Proteomes" id="UP001629744"/>
    </source>
</evidence>
<dbReference type="Gene3D" id="3.90.700.10">
    <property type="entry name" value="Succinate dehydrogenase/fumarate reductase flavoprotein, catalytic domain"/>
    <property type="match status" value="1"/>
</dbReference>
<organism evidence="6 7">
    <name type="scientific">Prescottella soli</name>
    <dbReference type="NCBI Taxonomy" id="1543852"/>
    <lineage>
        <taxon>Bacteria</taxon>
        <taxon>Bacillati</taxon>
        <taxon>Actinomycetota</taxon>
        <taxon>Actinomycetes</taxon>
        <taxon>Mycobacteriales</taxon>
        <taxon>Nocardiaceae</taxon>
        <taxon>Prescottella</taxon>
    </lineage>
</organism>
<accession>A0ABW9FS65</accession>
<keyword evidence="7" id="KW-1185">Reference proteome</keyword>
<keyword evidence="2" id="KW-0285">Flavoprotein</keyword>
<dbReference type="InterPro" id="IPR027477">
    <property type="entry name" value="Succ_DH/fumarate_Rdtase_cat_sf"/>
</dbReference>
<dbReference type="SUPFAM" id="SSF51905">
    <property type="entry name" value="FAD/NAD(P)-binding domain"/>
    <property type="match status" value="1"/>
</dbReference>
<dbReference type="SUPFAM" id="SSF56425">
    <property type="entry name" value="Succinate dehydrogenase/fumarate reductase flavoprotein, catalytic domain"/>
    <property type="match status" value="1"/>
</dbReference>
<dbReference type="Proteomes" id="UP001629744">
    <property type="component" value="Unassembled WGS sequence"/>
</dbReference>
<dbReference type="InterPro" id="IPR050315">
    <property type="entry name" value="FAD-oxidoreductase_2"/>
</dbReference>
<comment type="caution">
    <text evidence="6">The sequence shown here is derived from an EMBL/GenBank/DDBJ whole genome shotgun (WGS) entry which is preliminary data.</text>
</comment>
<evidence type="ECO:0000259" key="5">
    <source>
        <dbReference type="Pfam" id="PF00890"/>
    </source>
</evidence>
<evidence type="ECO:0000256" key="3">
    <source>
        <dbReference type="ARBA" id="ARBA00022827"/>
    </source>
</evidence>
<protein>
    <submittedName>
        <fullName evidence="6">FAD-binding protein</fullName>
    </submittedName>
</protein>
<dbReference type="PANTHER" id="PTHR43400:SF10">
    <property type="entry name" value="3-OXOSTEROID 1-DEHYDROGENASE"/>
    <property type="match status" value="1"/>
</dbReference>
<feature type="domain" description="FAD-dependent oxidoreductase 2 FAD-binding" evidence="5">
    <location>
        <begin position="9"/>
        <end position="494"/>
    </location>
</feature>
<proteinExistence type="predicted"/>
<keyword evidence="4" id="KW-0560">Oxidoreductase</keyword>
<dbReference type="NCBIfam" id="NF009474">
    <property type="entry name" value="PRK12837.1"/>
    <property type="match status" value="1"/>
</dbReference>
<dbReference type="EMBL" id="JBDLNU010000002">
    <property type="protein sequence ID" value="MFM1728132.1"/>
    <property type="molecule type" value="Genomic_DNA"/>
</dbReference>
<dbReference type="InterPro" id="IPR003953">
    <property type="entry name" value="FAD-dep_OxRdtase_2_FAD-bd"/>
</dbReference>
<evidence type="ECO:0000313" key="6">
    <source>
        <dbReference type="EMBL" id="MFM1728132.1"/>
    </source>
</evidence>